<reference evidence="1" key="2">
    <citation type="submission" date="2023-05" db="EMBL/GenBank/DDBJ databases">
        <authorList>
            <person name="Fouks B."/>
        </authorList>
    </citation>
    <scope>NUCLEOTIDE SEQUENCE</scope>
    <source>
        <strain evidence="1">Stay&amp;Tobe</strain>
        <tissue evidence="1">Testes</tissue>
    </source>
</reference>
<gene>
    <name evidence="1" type="ORF">L9F63_009192</name>
</gene>
<sequence length="59" mass="6777">NRDDAKQVRCIFGTVYTSPVTHFITTKKSVLRLQYFVYANGASKNDDISFDKLRLLYSA</sequence>
<feature type="non-terminal residue" evidence="1">
    <location>
        <position position="59"/>
    </location>
</feature>
<reference evidence="1" key="1">
    <citation type="journal article" date="2023" name="IScience">
        <title>Live-bearing cockroach genome reveals convergent evolutionary mechanisms linked to viviparity in insects and beyond.</title>
        <authorList>
            <person name="Fouks B."/>
            <person name="Harrison M.C."/>
            <person name="Mikhailova A.A."/>
            <person name="Marchal E."/>
            <person name="English S."/>
            <person name="Carruthers M."/>
            <person name="Jennings E.C."/>
            <person name="Chiamaka E.L."/>
            <person name="Frigard R.A."/>
            <person name="Pippel M."/>
            <person name="Attardo G.M."/>
            <person name="Benoit J.B."/>
            <person name="Bornberg-Bauer E."/>
            <person name="Tobe S.S."/>
        </authorList>
    </citation>
    <scope>NUCLEOTIDE SEQUENCE</scope>
    <source>
        <strain evidence="1">Stay&amp;Tobe</strain>
    </source>
</reference>
<dbReference type="EMBL" id="JASPKZ010000418">
    <property type="protein sequence ID" value="KAJ9600502.1"/>
    <property type="molecule type" value="Genomic_DNA"/>
</dbReference>
<comment type="caution">
    <text evidence="1">The sequence shown here is derived from an EMBL/GenBank/DDBJ whole genome shotgun (WGS) entry which is preliminary data.</text>
</comment>
<name>A0AAD8AK16_DIPPU</name>
<dbReference type="Proteomes" id="UP001233999">
    <property type="component" value="Unassembled WGS sequence"/>
</dbReference>
<evidence type="ECO:0000313" key="1">
    <source>
        <dbReference type="EMBL" id="KAJ9600502.1"/>
    </source>
</evidence>
<proteinExistence type="predicted"/>
<feature type="non-terminal residue" evidence="1">
    <location>
        <position position="1"/>
    </location>
</feature>
<dbReference type="AlphaFoldDB" id="A0AAD8AK16"/>
<accession>A0AAD8AK16</accession>
<organism evidence="1 2">
    <name type="scientific">Diploptera punctata</name>
    <name type="common">Pacific beetle cockroach</name>
    <dbReference type="NCBI Taxonomy" id="6984"/>
    <lineage>
        <taxon>Eukaryota</taxon>
        <taxon>Metazoa</taxon>
        <taxon>Ecdysozoa</taxon>
        <taxon>Arthropoda</taxon>
        <taxon>Hexapoda</taxon>
        <taxon>Insecta</taxon>
        <taxon>Pterygota</taxon>
        <taxon>Neoptera</taxon>
        <taxon>Polyneoptera</taxon>
        <taxon>Dictyoptera</taxon>
        <taxon>Blattodea</taxon>
        <taxon>Blaberoidea</taxon>
        <taxon>Blaberidae</taxon>
        <taxon>Diplopterinae</taxon>
        <taxon>Diploptera</taxon>
    </lineage>
</organism>
<evidence type="ECO:0000313" key="2">
    <source>
        <dbReference type="Proteomes" id="UP001233999"/>
    </source>
</evidence>
<keyword evidence="2" id="KW-1185">Reference proteome</keyword>
<protein>
    <submittedName>
        <fullName evidence="1">Uncharacterized protein</fullName>
    </submittedName>
</protein>